<dbReference type="InterPro" id="IPR015813">
    <property type="entry name" value="Pyrv/PenolPyrv_kinase-like_dom"/>
</dbReference>
<evidence type="ECO:0000256" key="1">
    <source>
        <dbReference type="ARBA" id="ARBA00005568"/>
    </source>
</evidence>
<dbReference type="PANTHER" id="PTHR30502:SF0">
    <property type="entry name" value="PHOSPHOENOLPYRUVATE CARBOXYLASE FAMILY PROTEIN"/>
    <property type="match status" value="1"/>
</dbReference>
<dbReference type="Pfam" id="PF03328">
    <property type="entry name" value="HpcH_HpaI"/>
    <property type="match status" value="1"/>
</dbReference>
<dbReference type="InterPro" id="IPR050251">
    <property type="entry name" value="HpcH-HpaI_aldolase"/>
</dbReference>
<feature type="domain" description="HpcH/HpaI aldolase/citrate lyase" evidence="4">
    <location>
        <begin position="2"/>
        <end position="222"/>
    </location>
</feature>
<reference evidence="5 6" key="1">
    <citation type="submission" date="2020-07" db="EMBL/GenBank/DDBJ databases">
        <title>Gai3-2, isolated from salt lake.</title>
        <authorList>
            <person name="Cui H."/>
            <person name="Shi X."/>
        </authorList>
    </citation>
    <scope>NUCLEOTIDE SEQUENCE [LARGE SCALE GENOMIC DNA]</scope>
    <source>
        <strain evidence="5 6">Gai3-2</strain>
    </source>
</reference>
<evidence type="ECO:0000259" key="4">
    <source>
        <dbReference type="Pfam" id="PF03328"/>
    </source>
</evidence>
<sequence length="235" mass="25496">MSPSMVEVYGHLGLDFTWLDFEHCGGSPSDSDLLERYTRAADVADVDLLVRLPQGDPSLVRKVLDTGVRTLLVPQVERPGDIRPAIEASRFTYDGAPGTRGSGIGRDNVWTAEIPDDVDEVDSEIAVGCMIETRTAVENVEEILSVPGLGFVVIGPSDLSISYGHPFDRDHPEVRDAIDTVREACLDADVPVGGVTDDTDDARTKLDEGYRLLRVGDEVSSARTVLGERLDTLTD</sequence>
<gene>
    <name evidence="5" type="ORF">HUG10_05235</name>
</gene>
<comment type="similarity">
    <text evidence="1">Belongs to the HpcH/HpaI aldolase family.</text>
</comment>
<keyword evidence="2" id="KW-0479">Metal-binding</keyword>
<dbReference type="AlphaFoldDB" id="A0A7D5GNN7"/>
<evidence type="ECO:0000313" key="5">
    <source>
        <dbReference type="EMBL" id="QLG29427.1"/>
    </source>
</evidence>
<dbReference type="KEGG" id="halg:HUG10_05235"/>
<evidence type="ECO:0000313" key="6">
    <source>
        <dbReference type="Proteomes" id="UP000509750"/>
    </source>
</evidence>
<keyword evidence="3" id="KW-0456">Lyase</keyword>
<dbReference type="SUPFAM" id="SSF51621">
    <property type="entry name" value="Phosphoenolpyruvate/pyruvate domain"/>
    <property type="match status" value="1"/>
</dbReference>
<evidence type="ECO:0000256" key="3">
    <source>
        <dbReference type="ARBA" id="ARBA00023239"/>
    </source>
</evidence>
<proteinExistence type="inferred from homology"/>
<dbReference type="GO" id="GO:0046872">
    <property type="term" value="F:metal ion binding"/>
    <property type="evidence" value="ECO:0007669"/>
    <property type="project" value="UniProtKB-KW"/>
</dbReference>
<accession>A0A7D5GNN7</accession>
<dbReference type="InterPro" id="IPR040442">
    <property type="entry name" value="Pyrv_kinase-like_dom_sf"/>
</dbReference>
<name>A0A7D5GNN7_9EURY</name>
<organism evidence="5 6">
    <name type="scientific">Halorarum halophilum</name>
    <dbReference type="NCBI Taxonomy" id="2743090"/>
    <lineage>
        <taxon>Archaea</taxon>
        <taxon>Methanobacteriati</taxon>
        <taxon>Methanobacteriota</taxon>
        <taxon>Stenosarchaea group</taxon>
        <taxon>Halobacteria</taxon>
        <taxon>Halobacteriales</taxon>
        <taxon>Haloferacaceae</taxon>
        <taxon>Halorarum</taxon>
    </lineage>
</organism>
<evidence type="ECO:0000256" key="2">
    <source>
        <dbReference type="ARBA" id="ARBA00022723"/>
    </source>
</evidence>
<protein>
    <submittedName>
        <fullName evidence="5">Aldolase</fullName>
    </submittedName>
</protein>
<dbReference type="InterPro" id="IPR005000">
    <property type="entry name" value="Aldolase/citrate-lyase_domain"/>
</dbReference>
<dbReference type="Gene3D" id="3.20.20.60">
    <property type="entry name" value="Phosphoenolpyruvate-binding domains"/>
    <property type="match status" value="1"/>
</dbReference>
<keyword evidence="6" id="KW-1185">Reference proteome</keyword>
<dbReference type="EMBL" id="CP058529">
    <property type="protein sequence ID" value="QLG29427.1"/>
    <property type="molecule type" value="Genomic_DNA"/>
</dbReference>
<dbReference type="GO" id="GO:0016832">
    <property type="term" value="F:aldehyde-lyase activity"/>
    <property type="evidence" value="ECO:0007669"/>
    <property type="project" value="TreeGrafter"/>
</dbReference>
<dbReference type="Proteomes" id="UP000509750">
    <property type="component" value="Chromosome"/>
</dbReference>
<dbReference type="GO" id="GO:0005737">
    <property type="term" value="C:cytoplasm"/>
    <property type="evidence" value="ECO:0007669"/>
    <property type="project" value="TreeGrafter"/>
</dbReference>
<dbReference type="PANTHER" id="PTHR30502">
    <property type="entry name" value="2-KETO-3-DEOXY-L-RHAMNONATE ALDOLASE"/>
    <property type="match status" value="1"/>
</dbReference>